<evidence type="ECO:0000259" key="12">
    <source>
        <dbReference type="Pfam" id="PF16757"/>
    </source>
</evidence>
<dbReference type="PANTHER" id="PTHR10030">
    <property type="entry name" value="ALPHA-L-FUCOSIDASE"/>
    <property type="match status" value="1"/>
</dbReference>
<dbReference type="InterPro" id="IPR016286">
    <property type="entry name" value="FUC_metazoa-typ"/>
</dbReference>
<dbReference type="InterPro" id="IPR013780">
    <property type="entry name" value="Glyco_hydro_b"/>
</dbReference>
<dbReference type="FunFam" id="3.20.20.80:FF:000027">
    <property type="entry name" value="Alpha-L-fucosidase"/>
    <property type="match status" value="1"/>
</dbReference>
<dbReference type="PRINTS" id="PR00741">
    <property type="entry name" value="GLHYDRLASE29"/>
</dbReference>
<dbReference type="Gene3D" id="2.60.40.1180">
    <property type="entry name" value="Golgi alpha-mannosidase II"/>
    <property type="match status" value="1"/>
</dbReference>
<evidence type="ECO:0000256" key="7">
    <source>
        <dbReference type="ARBA" id="ARBA00023295"/>
    </source>
</evidence>
<gene>
    <name evidence="13" type="ORF">Zmor_023561</name>
</gene>
<dbReference type="Gene3D" id="3.20.20.80">
    <property type="entry name" value="Glycosidases"/>
    <property type="match status" value="1"/>
</dbReference>
<dbReference type="PIRSF" id="PIRSF001092">
    <property type="entry name" value="Alpha-L-fucosidase"/>
    <property type="match status" value="1"/>
</dbReference>
<proteinExistence type="inferred from homology"/>
<dbReference type="EC" id="3.2.1.51" evidence="3"/>
<feature type="chain" id="PRO_5041501560" description="Putative alpha-L-fucosidase" evidence="10">
    <location>
        <begin position="22"/>
        <end position="468"/>
    </location>
</feature>
<evidence type="ECO:0000256" key="9">
    <source>
        <dbReference type="ARBA" id="ARBA00081661"/>
    </source>
</evidence>
<dbReference type="SUPFAM" id="SSF51445">
    <property type="entry name" value="(Trans)glycosidases"/>
    <property type="match status" value="1"/>
</dbReference>
<dbReference type="Pfam" id="PF16757">
    <property type="entry name" value="Fucosidase_C"/>
    <property type="match status" value="1"/>
</dbReference>
<dbReference type="EMBL" id="JALNTZ010000007">
    <property type="protein sequence ID" value="KAJ3645943.1"/>
    <property type="molecule type" value="Genomic_DNA"/>
</dbReference>
<dbReference type="InterPro" id="IPR057739">
    <property type="entry name" value="Glyco_hydro_29_N"/>
</dbReference>
<keyword evidence="7 10" id="KW-0326">Glycosidase</keyword>
<dbReference type="Pfam" id="PF01120">
    <property type="entry name" value="Alpha_L_fucos"/>
    <property type="match status" value="1"/>
</dbReference>
<dbReference type="InterPro" id="IPR000933">
    <property type="entry name" value="Glyco_hydro_29"/>
</dbReference>
<evidence type="ECO:0000256" key="10">
    <source>
        <dbReference type="PIRNR" id="PIRNR001092"/>
    </source>
</evidence>
<comment type="caution">
    <text evidence="13">The sequence shown here is derived from an EMBL/GenBank/DDBJ whole genome shotgun (WGS) entry which is preliminary data.</text>
</comment>
<organism evidence="13 14">
    <name type="scientific">Zophobas morio</name>
    <dbReference type="NCBI Taxonomy" id="2755281"/>
    <lineage>
        <taxon>Eukaryota</taxon>
        <taxon>Metazoa</taxon>
        <taxon>Ecdysozoa</taxon>
        <taxon>Arthropoda</taxon>
        <taxon>Hexapoda</taxon>
        <taxon>Insecta</taxon>
        <taxon>Pterygota</taxon>
        <taxon>Neoptera</taxon>
        <taxon>Endopterygota</taxon>
        <taxon>Coleoptera</taxon>
        <taxon>Polyphaga</taxon>
        <taxon>Cucujiformia</taxon>
        <taxon>Tenebrionidae</taxon>
        <taxon>Zophobas</taxon>
    </lineage>
</organism>
<dbReference type="Proteomes" id="UP001168821">
    <property type="component" value="Unassembled WGS sequence"/>
</dbReference>
<evidence type="ECO:0000256" key="5">
    <source>
        <dbReference type="ARBA" id="ARBA00022801"/>
    </source>
</evidence>
<evidence type="ECO:0000313" key="13">
    <source>
        <dbReference type="EMBL" id="KAJ3645943.1"/>
    </source>
</evidence>
<name>A0AA38HX68_9CUCU</name>
<dbReference type="GO" id="GO:0005764">
    <property type="term" value="C:lysosome"/>
    <property type="evidence" value="ECO:0007669"/>
    <property type="project" value="TreeGrafter"/>
</dbReference>
<keyword evidence="6" id="KW-0325">Glycoprotein</keyword>
<feature type="signal peptide" evidence="10">
    <location>
        <begin position="1"/>
        <end position="21"/>
    </location>
</feature>
<dbReference type="GO" id="GO:0016139">
    <property type="term" value="P:glycoside catabolic process"/>
    <property type="evidence" value="ECO:0007669"/>
    <property type="project" value="TreeGrafter"/>
</dbReference>
<dbReference type="GO" id="GO:0004560">
    <property type="term" value="F:alpha-L-fucosidase activity"/>
    <property type="evidence" value="ECO:0007669"/>
    <property type="project" value="UniProtKB-EC"/>
</dbReference>
<reference evidence="13" key="1">
    <citation type="journal article" date="2023" name="G3 (Bethesda)">
        <title>Whole genome assemblies of Zophobas morio and Tenebrio molitor.</title>
        <authorList>
            <person name="Kaur S."/>
            <person name="Stinson S.A."/>
            <person name="diCenzo G.C."/>
        </authorList>
    </citation>
    <scope>NUCLEOTIDE SEQUENCE</scope>
    <source>
        <strain evidence="13">QUZm001</strain>
    </source>
</reference>
<evidence type="ECO:0000256" key="8">
    <source>
        <dbReference type="ARBA" id="ARBA00074133"/>
    </source>
</evidence>
<dbReference type="PANTHER" id="PTHR10030:SF37">
    <property type="entry name" value="ALPHA-L-FUCOSIDASE-RELATED"/>
    <property type="match status" value="1"/>
</dbReference>
<evidence type="ECO:0000256" key="4">
    <source>
        <dbReference type="ARBA" id="ARBA00022729"/>
    </source>
</evidence>
<dbReference type="InterPro" id="IPR031919">
    <property type="entry name" value="Fucosidase_C"/>
</dbReference>
<dbReference type="InterPro" id="IPR017853">
    <property type="entry name" value="GH"/>
</dbReference>
<evidence type="ECO:0000259" key="11">
    <source>
        <dbReference type="Pfam" id="PF01120"/>
    </source>
</evidence>
<evidence type="ECO:0000256" key="1">
    <source>
        <dbReference type="ARBA" id="ARBA00004071"/>
    </source>
</evidence>
<feature type="domain" description="Glycoside hydrolase family 29 N-terminal" evidence="11">
    <location>
        <begin position="29"/>
        <end position="367"/>
    </location>
</feature>
<keyword evidence="5 10" id="KW-0378">Hydrolase</keyword>
<evidence type="ECO:0000256" key="3">
    <source>
        <dbReference type="ARBA" id="ARBA00012662"/>
    </source>
</evidence>
<evidence type="ECO:0000256" key="2">
    <source>
        <dbReference type="ARBA" id="ARBA00007951"/>
    </source>
</evidence>
<comment type="function">
    <text evidence="1">Alpha-L-fucosidase is responsible for hydrolyzing the alpha-1,6-linked fucose joined to the reducing-end N-acetylglucosamine of the carbohydrate moieties of glycoproteins.</text>
</comment>
<keyword evidence="14" id="KW-1185">Reference proteome</keyword>
<accession>A0AA38HX68</accession>
<feature type="domain" description="Alpha-L-fucosidase C-terminal" evidence="12">
    <location>
        <begin position="378"/>
        <end position="466"/>
    </location>
</feature>
<dbReference type="AlphaFoldDB" id="A0AA38HX68"/>
<evidence type="ECO:0000256" key="6">
    <source>
        <dbReference type="ARBA" id="ARBA00023180"/>
    </source>
</evidence>
<dbReference type="GO" id="GO:0006004">
    <property type="term" value="P:fucose metabolic process"/>
    <property type="evidence" value="ECO:0007669"/>
    <property type="project" value="InterPro"/>
</dbReference>
<sequence length="468" mass="53759">MKRNFYWCFLIFFLNIGDISGLNQPQTVNVPKADKYEPTWDSLDTRPIPPWFDEVKIGIFLHWGVFSVPSFGGEWFWANWQDDDPDGEYVKFMEKNYPPGFTYQGFAKDFTAEFFDPDEWAELFKNAGAKYVILTSKHHEGYTLWPSKYSFGWNVHDVGPNRDLLGDLAQAVRAKNLTFGLYHSLYEWYNPIYLADKNNSFTTQEFVDNKMLPEMYEVINNYQPSVLWSDGDWEANDTYFRSTEFLAWLYNDSPVKDVVLVNDRWGIDIPCKHGDFYSCKDRYNPGVLQPHKWENAMTLDKSSWGFRRNASLSDYLTIEELLETLAQTISCGGNILINVGPTKEGTIVPIFQERLLQLGSWLSINGEAIYKSKPWTVQNDTLTSDVWYTSDGDKNVYGIVLHWPDKSVLQLGSTVSLFSETSPTVSLLGNTGNLTWNVDSDQGIVSIELPNKSTVANQWAWVVKITSS</sequence>
<protein>
    <recommendedName>
        <fullName evidence="8">Putative alpha-L-fucosidase</fullName>
        <ecNumber evidence="3">3.2.1.51</ecNumber>
    </recommendedName>
    <alternativeName>
        <fullName evidence="9">Alpha-L-fucoside fucohydrolase</fullName>
    </alternativeName>
</protein>
<evidence type="ECO:0000313" key="14">
    <source>
        <dbReference type="Proteomes" id="UP001168821"/>
    </source>
</evidence>
<keyword evidence="4 10" id="KW-0732">Signal</keyword>
<comment type="similarity">
    <text evidence="2 10">Belongs to the glycosyl hydrolase 29 family.</text>
</comment>
<dbReference type="SMART" id="SM00812">
    <property type="entry name" value="Alpha_L_fucos"/>
    <property type="match status" value="1"/>
</dbReference>